<dbReference type="PANTHER" id="PTHR10146:SF14">
    <property type="entry name" value="PYRIDOXAL PHOSPHATE HOMEOSTASIS PROTEIN"/>
    <property type="match status" value="1"/>
</dbReference>
<comment type="cofactor">
    <cofactor evidence="3">
        <name>pyridoxal 5'-phosphate</name>
        <dbReference type="ChEBI" id="CHEBI:597326"/>
    </cofactor>
</comment>
<dbReference type="PANTHER" id="PTHR10146">
    <property type="entry name" value="PROLINE SYNTHETASE CO-TRANSCRIBED BACTERIAL HOMOLOG PROTEIN"/>
    <property type="match status" value="1"/>
</dbReference>
<dbReference type="AlphaFoldDB" id="A0A0C1TQP9"/>
<dbReference type="Gene3D" id="3.20.20.10">
    <property type="entry name" value="Alanine racemase"/>
    <property type="match status" value="1"/>
</dbReference>
<comment type="similarity">
    <text evidence="2 4">Belongs to the pyridoxal phosphate-binding protein YggS/PROSC family.</text>
</comment>
<proteinExistence type="inferred from homology"/>
<dbReference type="RefSeq" id="WP_039643392.1">
    <property type="nucleotide sequence ID" value="NZ_JXBL01000001.1"/>
</dbReference>
<dbReference type="EMBL" id="JXBL01000001">
    <property type="protein sequence ID" value="KIE41608.1"/>
    <property type="molecule type" value="Genomic_DNA"/>
</dbReference>
<keyword evidence="7" id="KW-1185">Reference proteome</keyword>
<dbReference type="InterPro" id="IPR029066">
    <property type="entry name" value="PLP-binding_barrel"/>
</dbReference>
<feature type="domain" description="Alanine racemase N-terminal" evidence="5">
    <location>
        <begin position="7"/>
        <end position="227"/>
    </location>
</feature>
<dbReference type="CDD" id="cd00635">
    <property type="entry name" value="PLPDE_III_YBL036c_like"/>
    <property type="match status" value="1"/>
</dbReference>
<feature type="modified residue" description="N6-(pyridoxal phosphate)lysine" evidence="2 3">
    <location>
        <position position="35"/>
    </location>
</feature>
<dbReference type="HAMAP" id="MF_02087">
    <property type="entry name" value="PLP_homeostasis"/>
    <property type="match status" value="1"/>
</dbReference>
<evidence type="ECO:0000256" key="1">
    <source>
        <dbReference type="ARBA" id="ARBA00022898"/>
    </source>
</evidence>
<accession>A0A0C1TQP9</accession>
<gene>
    <name evidence="6" type="ORF">SE37_02665</name>
</gene>
<name>A0A0C1TQP9_9BACT</name>
<comment type="function">
    <text evidence="2">Pyridoxal 5'-phosphate (PLP)-binding protein, which is involved in PLP homeostasis.</text>
</comment>
<evidence type="ECO:0000313" key="6">
    <source>
        <dbReference type="EMBL" id="KIE41608.1"/>
    </source>
</evidence>
<dbReference type="PIRSF" id="PIRSF004848">
    <property type="entry name" value="YBL036c_PLPDEIII"/>
    <property type="match status" value="1"/>
</dbReference>
<dbReference type="SUPFAM" id="SSF51419">
    <property type="entry name" value="PLP-binding barrel"/>
    <property type="match status" value="1"/>
</dbReference>
<comment type="caution">
    <text evidence="6">The sequence shown here is derived from an EMBL/GenBank/DDBJ whole genome shotgun (WGS) entry which is preliminary data.</text>
</comment>
<dbReference type="InterPro" id="IPR011078">
    <property type="entry name" value="PyrdxlP_homeostasis"/>
</dbReference>
<evidence type="ECO:0000256" key="2">
    <source>
        <dbReference type="HAMAP-Rule" id="MF_02087"/>
    </source>
</evidence>
<reference evidence="6 7" key="1">
    <citation type="submission" date="2015-01" db="EMBL/GenBank/DDBJ databases">
        <title>Genome sequence of the anaerobic bacterium Geobacter soli GSS01, a dissimilatory Fe(III) reducer from soil.</title>
        <authorList>
            <person name="Yang G."/>
            <person name="Zhou S."/>
        </authorList>
    </citation>
    <scope>NUCLEOTIDE SEQUENCE [LARGE SCALE GENOMIC DNA]</scope>
    <source>
        <strain evidence="6 7">GSS01</strain>
    </source>
</reference>
<dbReference type="FunFam" id="3.20.20.10:FF:000011">
    <property type="entry name" value="Pyridoxal phosphate homeostasis protein"/>
    <property type="match status" value="1"/>
</dbReference>
<dbReference type="NCBIfam" id="TIGR00044">
    <property type="entry name" value="YggS family pyridoxal phosphate-dependent enzyme"/>
    <property type="match status" value="1"/>
</dbReference>
<dbReference type="Pfam" id="PF01168">
    <property type="entry name" value="Ala_racemase_N"/>
    <property type="match status" value="1"/>
</dbReference>
<keyword evidence="1 2" id="KW-0663">Pyridoxal phosphate</keyword>
<dbReference type="PROSITE" id="PS01211">
    <property type="entry name" value="UPF0001"/>
    <property type="match status" value="1"/>
</dbReference>
<evidence type="ECO:0000256" key="3">
    <source>
        <dbReference type="PIRSR" id="PIRSR004848-1"/>
    </source>
</evidence>
<organism evidence="6 7">
    <name type="scientific">Geobacter soli</name>
    <dbReference type="NCBI Taxonomy" id="1510391"/>
    <lineage>
        <taxon>Bacteria</taxon>
        <taxon>Pseudomonadati</taxon>
        <taxon>Thermodesulfobacteriota</taxon>
        <taxon>Desulfuromonadia</taxon>
        <taxon>Geobacterales</taxon>
        <taxon>Geobacteraceae</taxon>
        <taxon>Geobacter</taxon>
    </lineage>
</organism>
<dbReference type="Proteomes" id="UP000031433">
    <property type="component" value="Unassembled WGS sequence"/>
</dbReference>
<evidence type="ECO:0000259" key="5">
    <source>
        <dbReference type="Pfam" id="PF01168"/>
    </source>
</evidence>
<sequence>MAIADNLTHILAKIADAARRAGRDPAPVRLVAVSKTMPAEAVEEAARAGQRLFGENYVQEFTAKAREVREPVEWHFIGHLQSNKVKYLAGLVTCIHSVDRLSLAEEIDRQWAKLDAVCDILVQVNIAGEETKSGTSAAELTDLVAAMATLPHVRVRGLMTMPPFFDDPEEARPYFRELRRLADAVAAEKIPGVSMAELSMGMSGDYEAAVEEGATLVRIGTALFGERVYRP</sequence>
<evidence type="ECO:0000256" key="4">
    <source>
        <dbReference type="RuleBase" id="RU004514"/>
    </source>
</evidence>
<protein>
    <recommendedName>
        <fullName evidence="2">Pyridoxal phosphate homeostasis protein</fullName>
        <shortName evidence="2">PLP homeostasis protein</shortName>
    </recommendedName>
</protein>
<evidence type="ECO:0000313" key="7">
    <source>
        <dbReference type="Proteomes" id="UP000031433"/>
    </source>
</evidence>
<dbReference type="GO" id="GO:0030170">
    <property type="term" value="F:pyridoxal phosphate binding"/>
    <property type="evidence" value="ECO:0007669"/>
    <property type="project" value="UniProtKB-UniRule"/>
</dbReference>
<dbReference type="InterPro" id="IPR001608">
    <property type="entry name" value="Ala_racemase_N"/>
</dbReference>